<dbReference type="FunFam" id="2.60.120.290:FF:000013">
    <property type="entry name" value="Membrane frizzled-related protein"/>
    <property type="match status" value="3"/>
</dbReference>
<dbReference type="InterPro" id="IPR008979">
    <property type="entry name" value="Galactose-bd-like_sf"/>
</dbReference>
<dbReference type="PROSITE" id="PS50948">
    <property type="entry name" value="PAN"/>
    <property type="match status" value="1"/>
</dbReference>
<keyword evidence="7" id="KW-1185">Reference proteome</keyword>
<keyword evidence="2" id="KW-1015">Disulfide bond</keyword>
<evidence type="ECO:0000256" key="3">
    <source>
        <dbReference type="PROSITE-ProRule" id="PRU00059"/>
    </source>
</evidence>
<dbReference type="CDD" id="cd00041">
    <property type="entry name" value="CUB"/>
    <property type="match status" value="3"/>
</dbReference>
<evidence type="ECO:0000256" key="2">
    <source>
        <dbReference type="ARBA" id="ARBA00023157"/>
    </source>
</evidence>
<dbReference type="SMART" id="SM00042">
    <property type="entry name" value="CUB"/>
    <property type="match status" value="3"/>
</dbReference>
<feature type="domain" description="CUB" evidence="4">
    <location>
        <begin position="148"/>
        <end position="256"/>
    </location>
</feature>
<dbReference type="InterPro" id="IPR035914">
    <property type="entry name" value="Sperma_CUB_dom_sf"/>
</dbReference>
<name>A0A9D4JLM8_DREPO</name>
<dbReference type="Proteomes" id="UP000828390">
    <property type="component" value="Unassembled WGS sequence"/>
</dbReference>
<keyword evidence="1" id="KW-0677">Repeat</keyword>
<dbReference type="PROSITE" id="PS01180">
    <property type="entry name" value="CUB"/>
    <property type="match status" value="3"/>
</dbReference>
<dbReference type="SUPFAM" id="SSF49785">
    <property type="entry name" value="Galactose-binding domain-like"/>
    <property type="match status" value="1"/>
</dbReference>
<feature type="domain" description="CUB" evidence="4">
    <location>
        <begin position="260"/>
        <end position="368"/>
    </location>
</feature>
<dbReference type="PANTHER" id="PTHR24251">
    <property type="entry name" value="OVOCHYMASE-RELATED"/>
    <property type="match status" value="1"/>
</dbReference>
<gene>
    <name evidence="6" type="ORF">DPMN_118185</name>
</gene>
<reference evidence="6" key="1">
    <citation type="journal article" date="2019" name="bioRxiv">
        <title>The Genome of the Zebra Mussel, Dreissena polymorpha: A Resource for Invasive Species Research.</title>
        <authorList>
            <person name="McCartney M.A."/>
            <person name="Auch B."/>
            <person name="Kono T."/>
            <person name="Mallez S."/>
            <person name="Zhang Y."/>
            <person name="Obille A."/>
            <person name="Becker A."/>
            <person name="Abrahante J.E."/>
            <person name="Garbe J."/>
            <person name="Badalamenti J.P."/>
            <person name="Herman A."/>
            <person name="Mangelson H."/>
            <person name="Liachko I."/>
            <person name="Sullivan S."/>
            <person name="Sone E.D."/>
            <person name="Koren S."/>
            <person name="Silverstein K.A.T."/>
            <person name="Beckman K.B."/>
            <person name="Gohl D.M."/>
        </authorList>
    </citation>
    <scope>NUCLEOTIDE SEQUENCE</scope>
    <source>
        <strain evidence="6">Duluth1</strain>
        <tissue evidence="6">Whole animal</tissue>
    </source>
</reference>
<proteinExistence type="predicted"/>
<accession>A0A9D4JLM8</accession>
<sequence length="582" mass="65001">MAVFSTDVRRRFIGLVLVISGTLGYTMATNGCLGLFTDPYGVITSPNYPQNYSHDTSCEWVIRAQEGKRIKLDFTSFEMEYHSSCNYDYLHIFNGPSTSYPSIGKFCGTTTPSGFRSQSNSVYFVFKTDYTYTFRGFSLTYLFFTQGFLGEFTNPYGVITSPNYPLDYENYTDCEWAIRAQEGKRIKLDFTSFITENNHDCLEIFNGPSTSYPSIGKFCGSATPSGFRSQSNSVYFVFKTDGSVTNRGFSLTYMFFTQGFLGELTNPYGVITSPNYPGDYESYTDCEWAIRAQEGKRIKLDFTYFKTEDCEDNLEIFNGPSISSPFIGKFCGSATPSGFRSQSNSVYFVFQTDGSVTYRGFSLTYVFFTQVSSVAIGKTAIQTDTANEDWSFLAVDGLSDTCSTTTSINAEWMLDLTEYYLIEEVSIHSSVEAKSYEIEMGLARGKYEAAAILSPSAFSSATWRPTSKGPYRHVRVMAKPQNQPLTICELQIKGSEQPKTPPFRVFTGIAMSNPPLRTVAPVESQIECSSICLRQKIPACVTAQFDQAEKRCALFDGCEHTDSPGNEKKTVVFAVAANCFTK</sequence>
<dbReference type="EMBL" id="JAIWYP010000005">
    <property type="protein sequence ID" value="KAH3816665.1"/>
    <property type="molecule type" value="Genomic_DNA"/>
</dbReference>
<dbReference type="Gene3D" id="2.60.120.260">
    <property type="entry name" value="Galactose-binding domain-like"/>
    <property type="match status" value="1"/>
</dbReference>
<dbReference type="AlphaFoldDB" id="A0A9D4JLM8"/>
<evidence type="ECO:0000259" key="5">
    <source>
        <dbReference type="PROSITE" id="PS50948"/>
    </source>
</evidence>
<evidence type="ECO:0008006" key="8">
    <source>
        <dbReference type="Google" id="ProtNLM"/>
    </source>
</evidence>
<protein>
    <recommendedName>
        <fullName evidence="8">Cubilin</fullName>
    </recommendedName>
</protein>
<dbReference type="SUPFAM" id="SSF49854">
    <property type="entry name" value="Spermadhesin, CUB domain"/>
    <property type="match status" value="3"/>
</dbReference>
<evidence type="ECO:0000256" key="1">
    <source>
        <dbReference type="ARBA" id="ARBA00022737"/>
    </source>
</evidence>
<dbReference type="InterPro" id="IPR000859">
    <property type="entry name" value="CUB_dom"/>
</dbReference>
<organism evidence="6 7">
    <name type="scientific">Dreissena polymorpha</name>
    <name type="common">Zebra mussel</name>
    <name type="synonym">Mytilus polymorpha</name>
    <dbReference type="NCBI Taxonomy" id="45954"/>
    <lineage>
        <taxon>Eukaryota</taxon>
        <taxon>Metazoa</taxon>
        <taxon>Spiralia</taxon>
        <taxon>Lophotrochozoa</taxon>
        <taxon>Mollusca</taxon>
        <taxon>Bivalvia</taxon>
        <taxon>Autobranchia</taxon>
        <taxon>Heteroconchia</taxon>
        <taxon>Euheterodonta</taxon>
        <taxon>Imparidentia</taxon>
        <taxon>Neoheterodontei</taxon>
        <taxon>Myida</taxon>
        <taxon>Dreissenoidea</taxon>
        <taxon>Dreissenidae</taxon>
        <taxon>Dreissena</taxon>
    </lineage>
</organism>
<feature type="domain" description="CUB" evidence="4">
    <location>
        <begin position="32"/>
        <end position="144"/>
    </location>
</feature>
<evidence type="ECO:0000313" key="7">
    <source>
        <dbReference type="Proteomes" id="UP000828390"/>
    </source>
</evidence>
<evidence type="ECO:0000259" key="4">
    <source>
        <dbReference type="PROSITE" id="PS01180"/>
    </source>
</evidence>
<dbReference type="InterPro" id="IPR003609">
    <property type="entry name" value="Pan_app"/>
</dbReference>
<reference evidence="6" key="2">
    <citation type="submission" date="2020-11" db="EMBL/GenBank/DDBJ databases">
        <authorList>
            <person name="McCartney M.A."/>
            <person name="Auch B."/>
            <person name="Kono T."/>
            <person name="Mallez S."/>
            <person name="Becker A."/>
            <person name="Gohl D.M."/>
            <person name="Silverstein K.A.T."/>
            <person name="Koren S."/>
            <person name="Bechman K.B."/>
            <person name="Herman A."/>
            <person name="Abrahante J.E."/>
            <person name="Garbe J."/>
        </authorList>
    </citation>
    <scope>NUCLEOTIDE SEQUENCE</scope>
    <source>
        <strain evidence="6">Duluth1</strain>
        <tissue evidence="6">Whole animal</tissue>
    </source>
</reference>
<comment type="caution">
    <text evidence="6">The sequence shown here is derived from an EMBL/GenBank/DDBJ whole genome shotgun (WGS) entry which is preliminary data.</text>
</comment>
<dbReference type="Gene3D" id="2.60.120.290">
    <property type="entry name" value="Spermadhesin, CUB domain"/>
    <property type="match status" value="3"/>
</dbReference>
<dbReference type="Pfam" id="PF00431">
    <property type="entry name" value="CUB"/>
    <property type="match status" value="3"/>
</dbReference>
<feature type="domain" description="Apple" evidence="5">
    <location>
        <begin position="488"/>
        <end position="579"/>
    </location>
</feature>
<evidence type="ECO:0000313" key="6">
    <source>
        <dbReference type="EMBL" id="KAH3816665.1"/>
    </source>
</evidence>
<comment type="caution">
    <text evidence="3">Lacks conserved residue(s) required for the propagation of feature annotation.</text>
</comment>